<accession>A0A195B6S3</accession>
<dbReference type="Proteomes" id="UP000078540">
    <property type="component" value="Unassembled WGS sequence"/>
</dbReference>
<dbReference type="EMBL" id="KQ976579">
    <property type="protein sequence ID" value="KYM79967.1"/>
    <property type="molecule type" value="Genomic_DNA"/>
</dbReference>
<gene>
    <name evidence="1" type="ORF">ALC53_09493</name>
</gene>
<sequence>MSIIYNTLNFVCTSCKGYVIAVATAFAIAPIMKKIHAVTPTPFIFNLVFTTHRGVVVRTLITPNINIYIKKSNLTTRNIDSVDEKPYQQLTREASHYQLFDSFCFSVLLNRGMCRNTQSYLHISFVEQGRYLCTGYILKR</sequence>
<reference evidence="1 2" key="1">
    <citation type="submission" date="2015-09" db="EMBL/GenBank/DDBJ databases">
        <title>Atta colombica WGS genome.</title>
        <authorList>
            <person name="Nygaard S."/>
            <person name="Hu H."/>
            <person name="Boomsma J."/>
            <person name="Zhang G."/>
        </authorList>
    </citation>
    <scope>NUCLEOTIDE SEQUENCE [LARGE SCALE GENOMIC DNA]</scope>
    <source>
        <strain evidence="1">Treedump-2</strain>
        <tissue evidence="1">Whole body</tissue>
    </source>
</reference>
<proteinExistence type="predicted"/>
<evidence type="ECO:0000313" key="2">
    <source>
        <dbReference type="Proteomes" id="UP000078540"/>
    </source>
</evidence>
<organism evidence="1 2">
    <name type="scientific">Atta colombica</name>
    <dbReference type="NCBI Taxonomy" id="520822"/>
    <lineage>
        <taxon>Eukaryota</taxon>
        <taxon>Metazoa</taxon>
        <taxon>Ecdysozoa</taxon>
        <taxon>Arthropoda</taxon>
        <taxon>Hexapoda</taxon>
        <taxon>Insecta</taxon>
        <taxon>Pterygota</taxon>
        <taxon>Neoptera</taxon>
        <taxon>Endopterygota</taxon>
        <taxon>Hymenoptera</taxon>
        <taxon>Apocrita</taxon>
        <taxon>Aculeata</taxon>
        <taxon>Formicoidea</taxon>
        <taxon>Formicidae</taxon>
        <taxon>Myrmicinae</taxon>
        <taxon>Atta</taxon>
    </lineage>
</organism>
<dbReference type="AlphaFoldDB" id="A0A195B6S3"/>
<protein>
    <submittedName>
        <fullName evidence="1">Uncharacterized protein</fullName>
    </submittedName>
</protein>
<evidence type="ECO:0000313" key="1">
    <source>
        <dbReference type="EMBL" id="KYM79967.1"/>
    </source>
</evidence>
<keyword evidence="2" id="KW-1185">Reference proteome</keyword>
<name>A0A195B6S3_9HYME</name>